<evidence type="ECO:0000313" key="2">
    <source>
        <dbReference type="EMBL" id="PLC47922.1"/>
    </source>
</evidence>
<dbReference type="Proteomes" id="UP000234190">
    <property type="component" value="Unassembled WGS sequence"/>
</dbReference>
<feature type="domain" description="HNH nuclease" evidence="1">
    <location>
        <begin position="142"/>
        <end position="191"/>
    </location>
</feature>
<name>A0A2N4TYS6_9BURK</name>
<protein>
    <recommendedName>
        <fullName evidence="1">HNH nuclease domain-containing protein</fullName>
    </recommendedName>
</protein>
<dbReference type="AlphaFoldDB" id="A0A2N4TYS6"/>
<dbReference type="InterPro" id="IPR003615">
    <property type="entry name" value="HNH_nuc"/>
</dbReference>
<evidence type="ECO:0000259" key="1">
    <source>
        <dbReference type="Pfam" id="PF13391"/>
    </source>
</evidence>
<evidence type="ECO:0000313" key="3">
    <source>
        <dbReference type="Proteomes" id="UP000234190"/>
    </source>
</evidence>
<organism evidence="2 3">
    <name type="scientific">Pollutimonas subterranea</name>
    <dbReference type="NCBI Taxonomy" id="2045210"/>
    <lineage>
        <taxon>Bacteria</taxon>
        <taxon>Pseudomonadati</taxon>
        <taxon>Pseudomonadota</taxon>
        <taxon>Betaproteobacteria</taxon>
        <taxon>Burkholderiales</taxon>
        <taxon>Alcaligenaceae</taxon>
        <taxon>Pollutimonas</taxon>
    </lineage>
</organism>
<dbReference type="OrthoDB" id="9811869at2"/>
<dbReference type="RefSeq" id="WP_102075886.1">
    <property type="nucleotide sequence ID" value="NZ_PDNW01000039.1"/>
</dbReference>
<dbReference type="Pfam" id="PF13391">
    <property type="entry name" value="HNH_2"/>
    <property type="match status" value="1"/>
</dbReference>
<gene>
    <name evidence="2" type="ORF">CR159_20940</name>
</gene>
<sequence length="240" mass="27466">MGIEFKDELKRYLMDTAGLSPNSASQYLSYLNHVDRRSGVRVTIENALASKDDELWQSLNSIIDLVDGGKKTITNWRSAWRKYETFARWKLSEYDLASEIIEQEKSPQTEQEARTRILVSILRRQGQAKFRNTLLEAYRSQCAVTGCMDLAVLEAAHVRPYSADGQDAVSNGLILRSDIHTLFDKGLITIEHGTWRILCAETLSDAYRQYHDKTATMPSKSSLCPAIDALRERYREFHLK</sequence>
<reference evidence="2 3" key="1">
    <citation type="submission" date="2017-10" db="EMBL/GenBank/DDBJ databases">
        <title>Two draft genome sequences of Pusillimonas sp. strains isolated from a nitrate- and radionuclide-contaminated groundwater in Russia.</title>
        <authorList>
            <person name="Grouzdev D.S."/>
            <person name="Tourova T.P."/>
            <person name="Goeva M.A."/>
            <person name="Babich T.L."/>
            <person name="Sokolova D.S."/>
            <person name="Abdullin R."/>
            <person name="Poltaraus A.B."/>
            <person name="Toshchakov S.V."/>
            <person name="Nazina T.N."/>
        </authorList>
    </citation>
    <scope>NUCLEOTIDE SEQUENCE [LARGE SCALE GENOMIC DNA]</scope>
    <source>
        <strain evidence="2 3">JR1/69-3-13</strain>
    </source>
</reference>
<dbReference type="EMBL" id="PDNW01000039">
    <property type="protein sequence ID" value="PLC47922.1"/>
    <property type="molecule type" value="Genomic_DNA"/>
</dbReference>
<accession>A0A2N4TYS6</accession>
<keyword evidence="3" id="KW-1185">Reference proteome</keyword>
<proteinExistence type="predicted"/>
<comment type="caution">
    <text evidence="2">The sequence shown here is derived from an EMBL/GenBank/DDBJ whole genome shotgun (WGS) entry which is preliminary data.</text>
</comment>